<dbReference type="SUPFAM" id="SSF63380">
    <property type="entry name" value="Riboflavin synthase domain-like"/>
    <property type="match status" value="1"/>
</dbReference>
<evidence type="ECO:0000256" key="14">
    <source>
        <dbReference type="SAM" id="Phobius"/>
    </source>
</evidence>
<feature type="domain" description="FAD-binding FR-type" evidence="15">
    <location>
        <begin position="150"/>
        <end position="251"/>
    </location>
</feature>
<accession>A0ABR3T6J0</accession>
<name>A0ABR3T6J0_9PEZI</name>
<dbReference type="InterPro" id="IPR017938">
    <property type="entry name" value="Riboflavin_synthase-like_b-brl"/>
</dbReference>
<evidence type="ECO:0000256" key="6">
    <source>
        <dbReference type="ARBA" id="ARBA00022692"/>
    </source>
</evidence>
<keyword evidence="4" id="KW-0813">Transport</keyword>
<gene>
    <name evidence="16" type="ORF">SLS58_010483</name>
</gene>
<evidence type="ECO:0000256" key="5">
    <source>
        <dbReference type="ARBA" id="ARBA00022475"/>
    </source>
</evidence>
<dbReference type="InterPro" id="IPR013130">
    <property type="entry name" value="Fe3_Rdtase_TM_dom"/>
</dbReference>
<evidence type="ECO:0000256" key="13">
    <source>
        <dbReference type="SAM" id="MobiDB-lite"/>
    </source>
</evidence>
<dbReference type="SFLD" id="SFLDS00052">
    <property type="entry name" value="Ferric_Reductase_Domain"/>
    <property type="match status" value="1"/>
</dbReference>
<evidence type="ECO:0000256" key="11">
    <source>
        <dbReference type="ARBA" id="ARBA00023136"/>
    </source>
</evidence>
<keyword evidence="9" id="KW-0560">Oxidoreductase</keyword>
<dbReference type="PANTHER" id="PTHR32361:SF23">
    <property type="entry name" value="FERRIC-CHELATE REDUCTASE"/>
    <property type="match status" value="1"/>
</dbReference>
<dbReference type="InterPro" id="IPR013121">
    <property type="entry name" value="Fe_red_NAD-bd_6"/>
</dbReference>
<keyword evidence="8 14" id="KW-1133">Transmembrane helix</keyword>
<proteinExistence type="inferred from homology"/>
<comment type="subcellular location">
    <subcellularLocation>
        <location evidence="1">Cell membrane</location>
        <topology evidence="1">Multi-pass membrane protein</topology>
    </subcellularLocation>
</comment>
<feature type="compositionally biased region" description="Low complexity" evidence="13">
    <location>
        <begin position="255"/>
        <end position="279"/>
    </location>
</feature>
<evidence type="ECO:0000256" key="10">
    <source>
        <dbReference type="ARBA" id="ARBA00023065"/>
    </source>
</evidence>
<keyword evidence="6 14" id="KW-0812">Transmembrane</keyword>
<dbReference type="Pfam" id="PF01794">
    <property type="entry name" value="Ferric_reduct"/>
    <property type="match status" value="1"/>
</dbReference>
<organism evidence="16 17">
    <name type="scientific">Diplodia intermedia</name>
    <dbReference type="NCBI Taxonomy" id="856260"/>
    <lineage>
        <taxon>Eukaryota</taxon>
        <taxon>Fungi</taxon>
        <taxon>Dikarya</taxon>
        <taxon>Ascomycota</taxon>
        <taxon>Pezizomycotina</taxon>
        <taxon>Dothideomycetes</taxon>
        <taxon>Dothideomycetes incertae sedis</taxon>
        <taxon>Botryosphaeriales</taxon>
        <taxon>Botryosphaeriaceae</taxon>
        <taxon>Diplodia</taxon>
    </lineage>
</organism>
<evidence type="ECO:0000259" key="15">
    <source>
        <dbReference type="PROSITE" id="PS51384"/>
    </source>
</evidence>
<comment type="caution">
    <text evidence="16">The sequence shown here is derived from an EMBL/GenBank/DDBJ whole genome shotgun (WGS) entry which is preliminary data.</text>
</comment>
<dbReference type="PANTHER" id="PTHR32361">
    <property type="entry name" value="FERRIC/CUPRIC REDUCTASE TRANSMEMBRANE COMPONENT"/>
    <property type="match status" value="1"/>
</dbReference>
<keyword evidence="7" id="KW-0249">Electron transport</keyword>
<feature type="transmembrane region" description="Helical" evidence="14">
    <location>
        <begin position="70"/>
        <end position="88"/>
    </location>
</feature>
<evidence type="ECO:0000256" key="4">
    <source>
        <dbReference type="ARBA" id="ARBA00022448"/>
    </source>
</evidence>
<feature type="region of interest" description="Disordered" evidence="13">
    <location>
        <begin position="243"/>
        <end position="279"/>
    </location>
</feature>
<comment type="catalytic activity">
    <reaction evidence="12">
        <text>2 a Fe(II)-siderophore + NADP(+) + H(+) = 2 a Fe(III)-siderophore + NADPH</text>
        <dbReference type="Rhea" id="RHEA:28795"/>
        <dbReference type="Rhea" id="RHEA-COMP:11342"/>
        <dbReference type="Rhea" id="RHEA-COMP:11344"/>
        <dbReference type="ChEBI" id="CHEBI:15378"/>
        <dbReference type="ChEBI" id="CHEBI:29033"/>
        <dbReference type="ChEBI" id="CHEBI:29034"/>
        <dbReference type="ChEBI" id="CHEBI:57783"/>
        <dbReference type="ChEBI" id="CHEBI:58349"/>
        <dbReference type="EC" id="1.16.1.9"/>
    </reaction>
</comment>
<evidence type="ECO:0000256" key="1">
    <source>
        <dbReference type="ARBA" id="ARBA00004651"/>
    </source>
</evidence>
<dbReference type="Pfam" id="PF08022">
    <property type="entry name" value="FAD_binding_8"/>
    <property type="match status" value="1"/>
</dbReference>
<evidence type="ECO:0000313" key="17">
    <source>
        <dbReference type="Proteomes" id="UP001521184"/>
    </source>
</evidence>
<evidence type="ECO:0000256" key="9">
    <source>
        <dbReference type="ARBA" id="ARBA00023002"/>
    </source>
</evidence>
<sequence>MPLLIALGGKVNIVTVLTGICYTKLNILHRYVGGLIFALATTHAVPHLYAPIKDGGVNYLAQLYINQKRELSGTILYFLFLWLIALSIPRLRRTFYELFVYTHIFLGLAFIGILAWHINGEYISPIYTYVTLFILGAQSALRPLLSTRSLIFLAGHPTTLEPLPGAITKVRVHVPATLRWKPGDHAFLRMPALSLLDNHPFTIASVPTGSNNAMTFLVRTHAGFTSRLAALAATREHSPAASPLFGGSSVTSLESQTSQTQPTATTANEAATTPSPLPLLRTLIDGPHSRGSRLPALHDAADTVVLVAGGTGVTAAVPWLVSLCRRMAASASPRCRVRNVRLVWVVRKAECVEWIREEVEAACE</sequence>
<comment type="similarity">
    <text evidence="2">Belongs to the ferric reductase (FRE) family.</text>
</comment>
<dbReference type="Pfam" id="PF08030">
    <property type="entry name" value="NAD_binding_6"/>
    <property type="match status" value="1"/>
</dbReference>
<dbReference type="SFLD" id="SFLDG01168">
    <property type="entry name" value="Ferric_reductase_subgroup_(FRE"/>
    <property type="match status" value="1"/>
</dbReference>
<dbReference type="InterPro" id="IPR017927">
    <property type="entry name" value="FAD-bd_FR_type"/>
</dbReference>
<reference evidence="16 17" key="1">
    <citation type="journal article" date="2023" name="Plant Dis.">
        <title>First Report of Diplodia intermedia Causing Canker and Dieback Diseases on Apple Trees in Canada.</title>
        <authorList>
            <person name="Ellouze W."/>
            <person name="Ilyukhin E."/>
            <person name="Sulman M."/>
            <person name="Ali S."/>
        </authorList>
    </citation>
    <scope>NUCLEOTIDE SEQUENCE [LARGE SCALE GENOMIC DNA]</scope>
    <source>
        <strain evidence="16 17">M45-28</strain>
    </source>
</reference>
<dbReference type="EMBL" id="JAKEKT020000124">
    <property type="protein sequence ID" value="KAL1634854.1"/>
    <property type="molecule type" value="Genomic_DNA"/>
</dbReference>
<feature type="transmembrane region" description="Helical" evidence="14">
    <location>
        <begin position="31"/>
        <end position="50"/>
    </location>
</feature>
<dbReference type="EC" id="1.16.1.9" evidence="3"/>
<dbReference type="PROSITE" id="PS51384">
    <property type="entry name" value="FAD_FR"/>
    <property type="match status" value="1"/>
</dbReference>
<dbReference type="InterPro" id="IPR051410">
    <property type="entry name" value="Ferric/Cupric_Reductase"/>
</dbReference>
<evidence type="ECO:0000313" key="16">
    <source>
        <dbReference type="EMBL" id="KAL1634854.1"/>
    </source>
</evidence>
<evidence type="ECO:0000256" key="3">
    <source>
        <dbReference type="ARBA" id="ARBA00012668"/>
    </source>
</evidence>
<keyword evidence="5" id="KW-1003">Cell membrane</keyword>
<feature type="transmembrane region" description="Helical" evidence="14">
    <location>
        <begin position="95"/>
        <end position="116"/>
    </location>
</feature>
<protein>
    <recommendedName>
        <fullName evidence="3">ferric-chelate reductase (NADPH)</fullName>
        <ecNumber evidence="3">1.16.1.9</ecNumber>
    </recommendedName>
</protein>
<dbReference type="Proteomes" id="UP001521184">
    <property type="component" value="Unassembled WGS sequence"/>
</dbReference>
<dbReference type="CDD" id="cd06186">
    <property type="entry name" value="NOX_Duox_like_FAD_NADP"/>
    <property type="match status" value="1"/>
</dbReference>
<dbReference type="SUPFAM" id="SSF52343">
    <property type="entry name" value="Ferredoxin reductase-like, C-terminal NADP-linked domain"/>
    <property type="match status" value="1"/>
</dbReference>
<evidence type="ECO:0000256" key="7">
    <source>
        <dbReference type="ARBA" id="ARBA00022982"/>
    </source>
</evidence>
<dbReference type="InterPro" id="IPR039261">
    <property type="entry name" value="FNR_nucleotide-bd"/>
</dbReference>
<keyword evidence="11 14" id="KW-0472">Membrane</keyword>
<keyword evidence="17" id="KW-1185">Reference proteome</keyword>
<evidence type="ECO:0000256" key="8">
    <source>
        <dbReference type="ARBA" id="ARBA00022989"/>
    </source>
</evidence>
<dbReference type="Gene3D" id="3.40.50.80">
    <property type="entry name" value="Nucleotide-binding domain of ferredoxin-NADP reductase (FNR) module"/>
    <property type="match status" value="1"/>
</dbReference>
<evidence type="ECO:0000256" key="2">
    <source>
        <dbReference type="ARBA" id="ARBA00006278"/>
    </source>
</evidence>
<keyword evidence="10" id="KW-0406">Ion transport</keyword>
<dbReference type="InterPro" id="IPR013112">
    <property type="entry name" value="FAD-bd_8"/>
</dbReference>
<evidence type="ECO:0000256" key="12">
    <source>
        <dbReference type="ARBA" id="ARBA00048483"/>
    </source>
</evidence>